<evidence type="ECO:0000256" key="6">
    <source>
        <dbReference type="ARBA" id="ARBA00023136"/>
    </source>
</evidence>
<keyword evidence="12" id="KW-0489">Methyltransferase</keyword>
<feature type="transmembrane region" description="Helical" evidence="10">
    <location>
        <begin position="190"/>
        <end position="210"/>
    </location>
</feature>
<keyword evidence="3 10" id="KW-0812">Transmembrane</keyword>
<feature type="transmembrane region" description="Helical" evidence="10">
    <location>
        <begin position="164"/>
        <end position="183"/>
    </location>
</feature>
<dbReference type="PANTHER" id="PTHR43847">
    <property type="entry name" value="BLL3993 PROTEIN"/>
    <property type="match status" value="1"/>
</dbReference>
<evidence type="ECO:0000313" key="13">
    <source>
        <dbReference type="Proteomes" id="UP001153069"/>
    </source>
</evidence>
<keyword evidence="13" id="KW-1185">Reference proteome</keyword>
<dbReference type="GO" id="GO:0008654">
    <property type="term" value="P:phospholipid biosynthetic process"/>
    <property type="evidence" value="ECO:0007669"/>
    <property type="project" value="UniProtKB-KW"/>
</dbReference>
<dbReference type="GO" id="GO:0012505">
    <property type="term" value="C:endomembrane system"/>
    <property type="evidence" value="ECO:0007669"/>
    <property type="project" value="UniProtKB-SubCell"/>
</dbReference>
<gene>
    <name evidence="12" type="ORF">SEMRO_301_G111810.1</name>
</gene>
<keyword evidence="5" id="KW-0443">Lipid metabolism</keyword>
<accession>A0A9N8DV77</accession>
<keyword evidence="7" id="KW-0594">Phospholipid biosynthesis</keyword>
<name>A0A9N8DV77_9STRA</name>
<comment type="caution">
    <text evidence="12">The sequence shown here is derived from an EMBL/GenBank/DDBJ whole genome shotgun (WGS) entry which is preliminary data.</text>
</comment>
<evidence type="ECO:0000256" key="7">
    <source>
        <dbReference type="ARBA" id="ARBA00023209"/>
    </source>
</evidence>
<evidence type="ECO:0000256" key="10">
    <source>
        <dbReference type="SAM" id="Phobius"/>
    </source>
</evidence>
<dbReference type="AlphaFoldDB" id="A0A9N8DV77"/>
<dbReference type="Pfam" id="PF04191">
    <property type="entry name" value="PEMT"/>
    <property type="match status" value="1"/>
</dbReference>
<evidence type="ECO:0000256" key="3">
    <source>
        <dbReference type="ARBA" id="ARBA00022692"/>
    </source>
</evidence>
<dbReference type="Proteomes" id="UP001153069">
    <property type="component" value="Unassembled WGS sequence"/>
</dbReference>
<keyword evidence="2" id="KW-0444">Lipid biosynthesis</keyword>
<feature type="signal peptide" evidence="11">
    <location>
        <begin position="1"/>
        <end position="24"/>
    </location>
</feature>
<evidence type="ECO:0000313" key="12">
    <source>
        <dbReference type="EMBL" id="CAB9507305.1"/>
    </source>
</evidence>
<dbReference type="PANTHER" id="PTHR43847:SF1">
    <property type="entry name" value="BLL3993 PROTEIN"/>
    <property type="match status" value="1"/>
</dbReference>
<dbReference type="InterPro" id="IPR052527">
    <property type="entry name" value="Metal_cation-efflux_comp"/>
</dbReference>
<dbReference type="Gene3D" id="1.20.120.1630">
    <property type="match status" value="1"/>
</dbReference>
<keyword evidence="4 10" id="KW-1133">Transmembrane helix</keyword>
<keyword evidence="8" id="KW-1208">Phospholipid metabolism</keyword>
<feature type="transmembrane region" description="Helical" evidence="10">
    <location>
        <begin position="243"/>
        <end position="276"/>
    </location>
</feature>
<organism evidence="12 13">
    <name type="scientific">Seminavis robusta</name>
    <dbReference type="NCBI Taxonomy" id="568900"/>
    <lineage>
        <taxon>Eukaryota</taxon>
        <taxon>Sar</taxon>
        <taxon>Stramenopiles</taxon>
        <taxon>Ochrophyta</taxon>
        <taxon>Bacillariophyta</taxon>
        <taxon>Bacillariophyceae</taxon>
        <taxon>Bacillariophycidae</taxon>
        <taxon>Naviculales</taxon>
        <taxon>Naviculaceae</taxon>
        <taxon>Seminavis</taxon>
    </lineage>
</organism>
<evidence type="ECO:0000256" key="5">
    <source>
        <dbReference type="ARBA" id="ARBA00023098"/>
    </source>
</evidence>
<feature type="compositionally biased region" description="Basic and acidic residues" evidence="9">
    <location>
        <begin position="83"/>
        <end position="105"/>
    </location>
</feature>
<protein>
    <submittedName>
        <fullName evidence="12">Isoprenylcysteine carboxyl methyltransferase (ICMT) family</fullName>
    </submittedName>
</protein>
<keyword evidence="6 10" id="KW-0472">Membrane</keyword>
<comment type="subcellular location">
    <subcellularLocation>
        <location evidence="1">Endomembrane system</location>
        <topology evidence="1">Multi-pass membrane protein</topology>
    </subcellularLocation>
</comment>
<dbReference type="OrthoDB" id="206739at2759"/>
<evidence type="ECO:0000256" key="11">
    <source>
        <dbReference type="SAM" id="SignalP"/>
    </source>
</evidence>
<evidence type="ECO:0000256" key="2">
    <source>
        <dbReference type="ARBA" id="ARBA00022516"/>
    </source>
</evidence>
<dbReference type="GO" id="GO:0008168">
    <property type="term" value="F:methyltransferase activity"/>
    <property type="evidence" value="ECO:0007669"/>
    <property type="project" value="UniProtKB-KW"/>
</dbReference>
<feature type="chain" id="PRO_5040472861" evidence="11">
    <location>
        <begin position="25"/>
        <end position="313"/>
    </location>
</feature>
<evidence type="ECO:0000256" key="8">
    <source>
        <dbReference type="ARBA" id="ARBA00023264"/>
    </source>
</evidence>
<reference evidence="12" key="1">
    <citation type="submission" date="2020-06" db="EMBL/GenBank/DDBJ databases">
        <authorList>
            <consortium name="Plant Systems Biology data submission"/>
        </authorList>
    </citation>
    <scope>NUCLEOTIDE SEQUENCE</scope>
    <source>
        <strain evidence="12">D6</strain>
    </source>
</reference>
<evidence type="ECO:0000256" key="4">
    <source>
        <dbReference type="ARBA" id="ARBA00022989"/>
    </source>
</evidence>
<sequence length="313" mass="33763">MIMMAPWVYTLLMLLLSSPWSLSAFQSTAPATLSRTTCRHNAKMVRVGISNNPMDELDKALKAANAARAAAAEKSSVENSNIKVEKESSAEGASQKEDKNANKDDTAALTATTKSYPTSADEPGSLAAQINDLFTSMDLLLEKLNWSIVKSNVVDGSIGERGEGYTATVLFLFVSIVIGTFPLPYIGQVFAFLGGPGLMLAGGALILAALNDLGDNNLTPFLAPVARGELITDGIYSKIRHPIYAGLMCLCAGFSILTTSAPRLVLTAILILLLNVKSDKEEEKLMEKYPEYAAYRVTTGKFYPGDWSFREDD</sequence>
<proteinExistence type="predicted"/>
<keyword evidence="11" id="KW-0732">Signal</keyword>
<evidence type="ECO:0000256" key="9">
    <source>
        <dbReference type="SAM" id="MobiDB-lite"/>
    </source>
</evidence>
<dbReference type="EMBL" id="CAICTM010000300">
    <property type="protein sequence ID" value="CAB9507305.1"/>
    <property type="molecule type" value="Genomic_DNA"/>
</dbReference>
<dbReference type="GO" id="GO:0032259">
    <property type="term" value="P:methylation"/>
    <property type="evidence" value="ECO:0007669"/>
    <property type="project" value="UniProtKB-KW"/>
</dbReference>
<evidence type="ECO:0000256" key="1">
    <source>
        <dbReference type="ARBA" id="ARBA00004127"/>
    </source>
</evidence>
<dbReference type="InterPro" id="IPR007318">
    <property type="entry name" value="Phopholipid_MeTrfase"/>
</dbReference>
<keyword evidence="12" id="KW-0808">Transferase</keyword>
<feature type="region of interest" description="Disordered" evidence="9">
    <location>
        <begin position="76"/>
        <end position="105"/>
    </location>
</feature>